<dbReference type="InterPro" id="IPR001509">
    <property type="entry name" value="Epimerase_deHydtase"/>
</dbReference>
<accession>A0ABU8BWN1</accession>
<gene>
    <name evidence="2" type="ORF">V6590_11010</name>
</gene>
<name>A0ABU8BWN1_9RHOB</name>
<dbReference type="SUPFAM" id="SSF51735">
    <property type="entry name" value="NAD(P)-binding Rossmann-fold domains"/>
    <property type="match status" value="1"/>
</dbReference>
<dbReference type="Proteomes" id="UP001431963">
    <property type="component" value="Unassembled WGS sequence"/>
</dbReference>
<keyword evidence="3" id="KW-1185">Reference proteome</keyword>
<dbReference type="RefSeq" id="WP_335422849.1">
    <property type="nucleotide sequence ID" value="NZ_JBALHR010000005.1"/>
</dbReference>
<dbReference type="Gene3D" id="3.40.50.720">
    <property type="entry name" value="NAD(P)-binding Rossmann-like Domain"/>
    <property type="match status" value="1"/>
</dbReference>
<organism evidence="2 3">
    <name type="scientific">Gemmobacter denitrificans</name>
    <dbReference type="NCBI Taxonomy" id="3123040"/>
    <lineage>
        <taxon>Bacteria</taxon>
        <taxon>Pseudomonadati</taxon>
        <taxon>Pseudomonadota</taxon>
        <taxon>Alphaproteobacteria</taxon>
        <taxon>Rhodobacterales</taxon>
        <taxon>Paracoccaceae</taxon>
        <taxon>Gemmobacter</taxon>
    </lineage>
</organism>
<evidence type="ECO:0000313" key="3">
    <source>
        <dbReference type="Proteomes" id="UP001431963"/>
    </source>
</evidence>
<dbReference type="InterPro" id="IPR036291">
    <property type="entry name" value="NAD(P)-bd_dom_sf"/>
</dbReference>
<feature type="domain" description="NAD-dependent epimerase/dehydratase" evidence="1">
    <location>
        <begin position="11"/>
        <end position="166"/>
    </location>
</feature>
<evidence type="ECO:0000259" key="1">
    <source>
        <dbReference type="Pfam" id="PF01370"/>
    </source>
</evidence>
<protein>
    <submittedName>
        <fullName evidence="2">NAD-dependent epimerase/dehydratase family protein</fullName>
    </submittedName>
</protein>
<reference evidence="2" key="1">
    <citation type="submission" date="2024-02" db="EMBL/GenBank/DDBJ databases">
        <title>Genome sequences of strain Gemmobacter sp. JM10B15.</title>
        <authorList>
            <person name="Zhang M."/>
        </authorList>
    </citation>
    <scope>NUCLEOTIDE SEQUENCE</scope>
    <source>
        <strain evidence="2">JM10B15</strain>
    </source>
</reference>
<comment type="caution">
    <text evidence="2">The sequence shown here is derived from an EMBL/GenBank/DDBJ whole genome shotgun (WGS) entry which is preliminary data.</text>
</comment>
<proteinExistence type="predicted"/>
<dbReference type="EMBL" id="JBALHR010000005">
    <property type="protein sequence ID" value="MEH7828682.1"/>
    <property type="molecule type" value="Genomic_DNA"/>
</dbReference>
<sequence>MIGDHLPACGILVMGATGRLGRLLQAEWAGMDGRVIWQGRAGALRDGWINWAPLEGPLSADLPELVGGTVLCLSGVIAGDSTALAANTALAEAACETAERLGARRVLLASSAAVYGRGHADGSPLDEAAPPTPVSPYGEAKADMERALLGRQGVTSLRIGNILGADALVGAALQRGGTVTLDPVAGQTGGPERSYIGPGALARVLAALCTYQGNLPQVLNIAAPGAVSMAELLDAVGLPWRFGAANPAALPRVELATARLEALFPRLAGSGDVAEMVADWRCAGKVWR</sequence>
<evidence type="ECO:0000313" key="2">
    <source>
        <dbReference type="EMBL" id="MEH7828682.1"/>
    </source>
</evidence>
<dbReference type="Pfam" id="PF01370">
    <property type="entry name" value="Epimerase"/>
    <property type="match status" value="1"/>
</dbReference>